<protein>
    <recommendedName>
        <fullName evidence="4">Membrane-anchored protein</fullName>
    </recommendedName>
</protein>
<keyword evidence="1" id="KW-0812">Transmembrane</keyword>
<accession>A0A1A8Y271</accession>
<dbReference type="RefSeq" id="WP_222102349.1">
    <property type="nucleotide sequence ID" value="NZ_FLQY01000391.1"/>
</dbReference>
<reference evidence="2 3" key="1">
    <citation type="submission" date="2016-06" db="EMBL/GenBank/DDBJ databases">
        <authorList>
            <person name="Kjaerup R.B."/>
            <person name="Dalgaard T.S."/>
            <person name="Juul-Madsen H.R."/>
        </authorList>
    </citation>
    <scope>NUCLEOTIDE SEQUENCE [LARGE SCALE GENOMIC DNA]</scope>
    <source>
        <strain evidence="2">2</strain>
    </source>
</reference>
<keyword evidence="1" id="KW-0472">Membrane</keyword>
<keyword evidence="1" id="KW-1133">Transmembrane helix</keyword>
<dbReference type="Pfam" id="PF11902">
    <property type="entry name" value="DUF3422"/>
    <property type="match status" value="1"/>
</dbReference>
<keyword evidence="3" id="KW-1185">Reference proteome</keyword>
<gene>
    <name evidence="2" type="ORF">PROAA_860009</name>
</gene>
<organism evidence="2 3">
    <name type="scientific">Candidatus Propionivibrio aalborgensis</name>
    <dbReference type="NCBI Taxonomy" id="1860101"/>
    <lineage>
        <taxon>Bacteria</taxon>
        <taxon>Pseudomonadati</taxon>
        <taxon>Pseudomonadota</taxon>
        <taxon>Betaproteobacteria</taxon>
        <taxon>Rhodocyclales</taxon>
        <taxon>Rhodocyclaceae</taxon>
        <taxon>Propionivibrio</taxon>
    </lineage>
</organism>
<dbReference type="EMBL" id="FLQY01000391">
    <property type="protein sequence ID" value="SBT11051.1"/>
    <property type="molecule type" value="Genomic_DNA"/>
</dbReference>
<evidence type="ECO:0000256" key="1">
    <source>
        <dbReference type="SAM" id="Phobius"/>
    </source>
</evidence>
<proteinExistence type="predicted"/>
<name>A0A1A8Y271_9RHOO</name>
<evidence type="ECO:0008006" key="4">
    <source>
        <dbReference type="Google" id="ProtNLM"/>
    </source>
</evidence>
<sequence>MSITPSPAKLLPPDHPERATLAAEVLARAAEPLSAPCRATYVAVRIDTEALDAELAHIAALCASQGLEPPPEHATHWSASLGAQRLKWERHGEFSSYTFFTEGLNPQPYSEPVAALLPPGWLAAVPGQTVFAAHAKLMVADVQADGAAAIPLAEQFSTHFGQNMVVGSRIGDGAGLAFTDFVIHDDGFARFLLLDKDMTARSAGRMLQRLFEIEAYRMMALLALPIARELWPRLMTIERTLVGLIERIACDAGEDEDLLHRLTALATEVESALAASQFRFGASRAYHALVTTRIGELREQRIRGLQNFDEFMTRRLSPAMATCATVSQRLGDLSDRVAQASTLLSTRVNIVRERQNQELLAATARRAALQLKLQQTVEGLSLAAIVYYLTGLVGYGAKALKTLGVPISPDLVIGAAIPVLALVGLLLLRRVHRRLGQDSDVGAT</sequence>
<feature type="transmembrane region" description="Helical" evidence="1">
    <location>
        <begin position="409"/>
        <end position="428"/>
    </location>
</feature>
<dbReference type="InterPro" id="IPR021830">
    <property type="entry name" value="DUF3422"/>
</dbReference>
<evidence type="ECO:0000313" key="3">
    <source>
        <dbReference type="Proteomes" id="UP000199600"/>
    </source>
</evidence>
<dbReference type="AlphaFoldDB" id="A0A1A8Y271"/>
<dbReference type="Proteomes" id="UP000199600">
    <property type="component" value="Unassembled WGS sequence"/>
</dbReference>
<evidence type="ECO:0000313" key="2">
    <source>
        <dbReference type="EMBL" id="SBT11051.1"/>
    </source>
</evidence>